<dbReference type="EMBL" id="FOHX01000032">
    <property type="protein sequence ID" value="SEU47867.1"/>
    <property type="molecule type" value="Genomic_DNA"/>
</dbReference>
<evidence type="ECO:0000256" key="1">
    <source>
        <dbReference type="SAM" id="MobiDB-lite"/>
    </source>
</evidence>
<dbReference type="Proteomes" id="UP000199361">
    <property type="component" value="Unassembled WGS sequence"/>
</dbReference>
<evidence type="ECO:0000313" key="3">
    <source>
        <dbReference type="Proteomes" id="UP000199361"/>
    </source>
</evidence>
<feature type="compositionally biased region" description="Basic and acidic residues" evidence="1">
    <location>
        <begin position="275"/>
        <end position="290"/>
    </location>
</feature>
<sequence length="317" mass="34307">MRTVVRHAATGEPVPCRVYFRSADGVPYPPHGHRGHINSDGNTWNLDIGGDVRLGATTYSYIDGTCEGWLPLGEVTVEAARGCEYDPLRTTVTIRPGQAGLELMLTRLTDLAATGWYSGDTHVHFVSTLGGELEARGEDVRVTNLLLSQWGHLFTNAEEFTGHPRTSADGHSHVFAGQENRSGMLGHFNLLGLRRPVMPWCTGSAEESELGGGLETALSHWADECHEQGGTVVLAHFSVPNGEAAAVCRRDDRLGPVQHPGVLPLPQRGVPGDAGQRHGQVEQRGADRSPPHLRPRARRRNWATGRGARPCARGPPS</sequence>
<reference evidence="2 3" key="1">
    <citation type="submission" date="2016-10" db="EMBL/GenBank/DDBJ databases">
        <authorList>
            <person name="de Groot N.N."/>
        </authorList>
    </citation>
    <scope>NUCLEOTIDE SEQUENCE [LARGE SCALE GENOMIC DNA]</scope>
    <source>
        <strain evidence="2 3">CGMCC 4.5598</strain>
    </source>
</reference>
<feature type="compositionally biased region" description="Basic residues" evidence="1">
    <location>
        <begin position="291"/>
        <end position="301"/>
    </location>
</feature>
<keyword evidence="3" id="KW-1185">Reference proteome</keyword>
<gene>
    <name evidence="2" type="ORF">SAMN05421811_13230</name>
</gene>
<accession>A0A1I0LVK8</accession>
<feature type="region of interest" description="Disordered" evidence="1">
    <location>
        <begin position="257"/>
        <end position="317"/>
    </location>
</feature>
<organism evidence="2 3">
    <name type="scientific">Nonomuraea wenchangensis</name>
    <dbReference type="NCBI Taxonomy" id="568860"/>
    <lineage>
        <taxon>Bacteria</taxon>
        <taxon>Bacillati</taxon>
        <taxon>Actinomycetota</taxon>
        <taxon>Actinomycetes</taxon>
        <taxon>Streptosporangiales</taxon>
        <taxon>Streptosporangiaceae</taxon>
        <taxon>Nonomuraea</taxon>
    </lineage>
</organism>
<protein>
    <submittedName>
        <fullName evidence="2">Uncharacterized protein</fullName>
    </submittedName>
</protein>
<dbReference type="AlphaFoldDB" id="A0A1I0LVK8"/>
<evidence type="ECO:0000313" key="2">
    <source>
        <dbReference type="EMBL" id="SEU47867.1"/>
    </source>
</evidence>
<dbReference type="OrthoDB" id="249168at2"/>
<dbReference type="RefSeq" id="WP_091094356.1">
    <property type="nucleotide sequence ID" value="NZ_FOHX01000032.1"/>
</dbReference>
<dbReference type="STRING" id="568860.SAMN05421811_13230"/>
<proteinExistence type="predicted"/>
<name>A0A1I0LVK8_9ACTN</name>